<accession>A0ABD3EK31</accession>
<dbReference type="Proteomes" id="UP001632038">
    <property type="component" value="Unassembled WGS sequence"/>
</dbReference>
<evidence type="ECO:0000313" key="2">
    <source>
        <dbReference type="Proteomes" id="UP001632038"/>
    </source>
</evidence>
<proteinExistence type="predicted"/>
<dbReference type="PANTHER" id="PTHR33018">
    <property type="entry name" value="OS10G0338966 PROTEIN-RELATED"/>
    <property type="match status" value="1"/>
</dbReference>
<evidence type="ECO:0000313" key="1">
    <source>
        <dbReference type="EMBL" id="KAL3654569.1"/>
    </source>
</evidence>
<keyword evidence="2" id="KW-1185">Reference proteome</keyword>
<organism evidence="1 2">
    <name type="scientific">Castilleja foliolosa</name>
    <dbReference type="NCBI Taxonomy" id="1961234"/>
    <lineage>
        <taxon>Eukaryota</taxon>
        <taxon>Viridiplantae</taxon>
        <taxon>Streptophyta</taxon>
        <taxon>Embryophyta</taxon>
        <taxon>Tracheophyta</taxon>
        <taxon>Spermatophyta</taxon>
        <taxon>Magnoliopsida</taxon>
        <taxon>eudicotyledons</taxon>
        <taxon>Gunneridae</taxon>
        <taxon>Pentapetalae</taxon>
        <taxon>asterids</taxon>
        <taxon>lamiids</taxon>
        <taxon>Lamiales</taxon>
        <taxon>Orobanchaceae</taxon>
        <taxon>Pedicularideae</taxon>
        <taxon>Castillejinae</taxon>
        <taxon>Castilleja</taxon>
    </lineage>
</organism>
<sequence length="125" mass="15062">MQEKFENFLVDDDKEIELSLVDVKLRNRFKRKWVNYVGRNLTTNFIYGKKKDEPPYVKEYEFLDKETWNAFVASRLSQEEKAKRLKAQEIQSQNKCPRRCSRGGYEVLTKKMIDEKFKAREKKLS</sequence>
<dbReference type="PANTHER" id="PTHR33018:SF34">
    <property type="entry name" value="OS02G0472350 PROTEIN"/>
    <property type="match status" value="1"/>
</dbReference>
<protein>
    <submittedName>
        <fullName evidence="1">Uncharacterized protein</fullName>
    </submittedName>
</protein>
<dbReference type="AlphaFoldDB" id="A0ABD3EK31"/>
<name>A0ABD3EK31_9LAMI</name>
<gene>
    <name evidence="1" type="ORF">CASFOL_001554</name>
</gene>
<reference evidence="2" key="1">
    <citation type="journal article" date="2024" name="IScience">
        <title>Strigolactones Initiate the Formation of Haustorium-like Structures in Castilleja.</title>
        <authorList>
            <person name="Buerger M."/>
            <person name="Peterson D."/>
            <person name="Chory J."/>
        </authorList>
    </citation>
    <scope>NUCLEOTIDE SEQUENCE [LARGE SCALE GENOMIC DNA]</scope>
</reference>
<dbReference type="EMBL" id="JAVIJP010000004">
    <property type="protein sequence ID" value="KAL3654569.1"/>
    <property type="molecule type" value="Genomic_DNA"/>
</dbReference>
<comment type="caution">
    <text evidence="1">The sequence shown here is derived from an EMBL/GenBank/DDBJ whole genome shotgun (WGS) entry which is preliminary data.</text>
</comment>